<dbReference type="EMBL" id="NKYE01000020">
    <property type="protein sequence ID" value="OZM70425.1"/>
    <property type="molecule type" value="Genomic_DNA"/>
</dbReference>
<evidence type="ECO:0000313" key="4">
    <source>
        <dbReference type="Proteomes" id="UP000242444"/>
    </source>
</evidence>
<evidence type="ECO:0000259" key="2">
    <source>
        <dbReference type="Pfam" id="PF13408"/>
    </source>
</evidence>
<dbReference type="OrthoDB" id="4500247at2"/>
<feature type="region of interest" description="Disordered" evidence="1">
    <location>
        <begin position="282"/>
        <end position="301"/>
    </location>
</feature>
<reference evidence="3 4" key="1">
    <citation type="submission" date="2017-07" db="EMBL/GenBank/DDBJ databases">
        <title>Amycolatopsis antarcticus sp. nov., isolated from the surface of an Antarcticus brown macroalga.</title>
        <authorList>
            <person name="Wang J."/>
            <person name="Leiva S."/>
            <person name="Huang J."/>
            <person name="Huang Y."/>
        </authorList>
    </citation>
    <scope>NUCLEOTIDE SEQUENCE [LARGE SCALE GENOMIC DNA]</scope>
    <source>
        <strain evidence="3 4">AU-G6</strain>
    </source>
</reference>
<evidence type="ECO:0000256" key="1">
    <source>
        <dbReference type="SAM" id="MobiDB-lite"/>
    </source>
</evidence>
<evidence type="ECO:0000313" key="3">
    <source>
        <dbReference type="EMBL" id="OZM70425.1"/>
    </source>
</evidence>
<keyword evidence="4" id="KW-1185">Reference proteome</keyword>
<sequence length="377" mass="40247">MGGIRAAGVAGWVVGVGVGGVLCADRAGVERGGVAHGVGPDVGGDRGARCADTRDQRGVDRARGVEVGRLPGDTIVDPAVLDRVRALVTGRRRGRAYGERYLTSGILHCGRCGRALSAHPVSVDSKGRPRSVYLCNKQRRGCGQISANVRRVDAVLEEFVAERLSDPEHASAVSATRARTNERLAGVRGEIEDCESIQQALADRLARREITLAAFDGSNARLVEDLARLTAERDALPGGVDGPVEAIDPDEVRAEWDDADLAGQRGMLARAIGTGQRLYIEPVTPGRKFDPTPGPARQNPAGHRTVVDLAHPRTPCFGGFRVFCGCRSPASLDGVCAGQSREFWSGRSKGNFPDSLASSLSRRARRRMSGWWKTSRG</sequence>
<dbReference type="Proteomes" id="UP000242444">
    <property type="component" value="Unassembled WGS sequence"/>
</dbReference>
<feature type="domain" description="Recombinase zinc beta ribbon" evidence="2">
    <location>
        <begin position="104"/>
        <end position="164"/>
    </location>
</feature>
<name>A0A263CZA0_9PSEU</name>
<dbReference type="InParanoid" id="A0A263CZA0"/>
<dbReference type="InterPro" id="IPR025827">
    <property type="entry name" value="Zn_ribbon_recom_dom"/>
</dbReference>
<gene>
    <name evidence="3" type="ORF">CFN78_24995</name>
</gene>
<dbReference type="AlphaFoldDB" id="A0A263CZA0"/>
<accession>A0A263CZA0</accession>
<organism evidence="3 4">
    <name type="scientific">Amycolatopsis antarctica</name>
    <dbReference type="NCBI Taxonomy" id="1854586"/>
    <lineage>
        <taxon>Bacteria</taxon>
        <taxon>Bacillati</taxon>
        <taxon>Actinomycetota</taxon>
        <taxon>Actinomycetes</taxon>
        <taxon>Pseudonocardiales</taxon>
        <taxon>Pseudonocardiaceae</taxon>
        <taxon>Amycolatopsis</taxon>
    </lineage>
</organism>
<comment type="caution">
    <text evidence="3">The sequence shown here is derived from an EMBL/GenBank/DDBJ whole genome shotgun (WGS) entry which is preliminary data.</text>
</comment>
<protein>
    <recommendedName>
        <fullName evidence="2">Recombinase zinc beta ribbon domain-containing protein</fullName>
    </recommendedName>
</protein>
<dbReference type="Pfam" id="PF13408">
    <property type="entry name" value="Zn_ribbon_recom"/>
    <property type="match status" value="1"/>
</dbReference>
<proteinExistence type="predicted"/>